<keyword evidence="1" id="KW-0812">Transmembrane</keyword>
<feature type="transmembrane region" description="Helical" evidence="1">
    <location>
        <begin position="6"/>
        <end position="25"/>
    </location>
</feature>
<sequence>MDKFLPTIVVVVVLAAAFLLMWLGWRRRARRDAGAGSGYPVGAPAQTTELPLAEVDALYVATTAGGEPLERLALPGLSFRGRATVTVADAGVTIAVTGEAPVFVRSEAIAGVATATVTIDRVVEKDGLIRLSWTTSGGTAADSYFRVADPADRAPLIAAIETLLPATHSAGSTTESEV</sequence>
<proteinExistence type="predicted"/>
<feature type="domain" description="PH" evidence="2">
    <location>
        <begin position="43"/>
        <end position="160"/>
    </location>
</feature>
<evidence type="ECO:0000256" key="1">
    <source>
        <dbReference type="SAM" id="Phobius"/>
    </source>
</evidence>
<dbReference type="EMBL" id="BSEN01000015">
    <property type="protein sequence ID" value="GLJ78214.1"/>
    <property type="molecule type" value="Genomic_DNA"/>
</dbReference>
<keyword evidence="4" id="KW-1185">Reference proteome</keyword>
<evidence type="ECO:0000313" key="4">
    <source>
        <dbReference type="Proteomes" id="UP001142372"/>
    </source>
</evidence>
<evidence type="ECO:0000259" key="2">
    <source>
        <dbReference type="Pfam" id="PF25362"/>
    </source>
</evidence>
<reference evidence="3" key="1">
    <citation type="journal article" date="2014" name="Int. J. Syst. Evol. Microbiol.">
        <title>Complete genome sequence of Corynebacterium casei LMG S-19264T (=DSM 44701T), isolated from a smear-ripened cheese.</title>
        <authorList>
            <consortium name="US DOE Joint Genome Institute (JGI-PGF)"/>
            <person name="Walter F."/>
            <person name="Albersmeier A."/>
            <person name="Kalinowski J."/>
            <person name="Ruckert C."/>
        </authorList>
    </citation>
    <scope>NUCLEOTIDE SEQUENCE</scope>
    <source>
        <strain evidence="3">VKM Ac-1401</strain>
    </source>
</reference>
<dbReference type="AlphaFoldDB" id="A0A9W6HCZ3"/>
<evidence type="ECO:0000313" key="3">
    <source>
        <dbReference type="EMBL" id="GLJ78214.1"/>
    </source>
</evidence>
<gene>
    <name evidence="3" type="ORF">GCM10017584_37880</name>
</gene>
<dbReference type="RefSeq" id="WP_271178801.1">
    <property type="nucleotide sequence ID" value="NZ_BAAAJO010000003.1"/>
</dbReference>
<dbReference type="InterPro" id="IPR057446">
    <property type="entry name" value="PH_bac"/>
</dbReference>
<dbReference type="Proteomes" id="UP001142372">
    <property type="component" value="Unassembled WGS sequence"/>
</dbReference>
<name>A0A9W6HCZ3_9MICO</name>
<keyword evidence="1" id="KW-0472">Membrane</keyword>
<keyword evidence="1" id="KW-1133">Transmembrane helix</keyword>
<comment type="caution">
    <text evidence="3">The sequence shown here is derived from an EMBL/GenBank/DDBJ whole genome shotgun (WGS) entry which is preliminary data.</text>
</comment>
<organism evidence="3 4">
    <name type="scientific">Leifsonia poae</name>
    <dbReference type="NCBI Taxonomy" id="110933"/>
    <lineage>
        <taxon>Bacteria</taxon>
        <taxon>Bacillati</taxon>
        <taxon>Actinomycetota</taxon>
        <taxon>Actinomycetes</taxon>
        <taxon>Micrococcales</taxon>
        <taxon>Microbacteriaceae</taxon>
        <taxon>Leifsonia</taxon>
    </lineage>
</organism>
<dbReference type="Pfam" id="PF25362">
    <property type="entry name" value="bPH_11"/>
    <property type="match status" value="1"/>
</dbReference>
<protein>
    <recommendedName>
        <fullName evidence="2">PH domain-containing protein</fullName>
    </recommendedName>
</protein>
<reference evidence="3" key="2">
    <citation type="submission" date="2023-01" db="EMBL/GenBank/DDBJ databases">
        <authorList>
            <person name="Sun Q."/>
            <person name="Evtushenko L."/>
        </authorList>
    </citation>
    <scope>NUCLEOTIDE SEQUENCE</scope>
    <source>
        <strain evidence="3">VKM Ac-1401</strain>
    </source>
</reference>
<accession>A0A9W6HCZ3</accession>